<dbReference type="RefSeq" id="WP_340294274.1">
    <property type="nucleotide sequence ID" value="NZ_JBBJUP010000022.1"/>
</dbReference>
<organism evidence="3 4">
    <name type="scientific">Pseudonocardia spirodelae</name>
    <dbReference type="NCBI Taxonomy" id="3133431"/>
    <lineage>
        <taxon>Bacteria</taxon>
        <taxon>Bacillati</taxon>
        <taxon>Actinomycetota</taxon>
        <taxon>Actinomycetes</taxon>
        <taxon>Pseudonocardiales</taxon>
        <taxon>Pseudonocardiaceae</taxon>
        <taxon>Pseudonocardia</taxon>
    </lineage>
</organism>
<reference evidence="3 4" key="1">
    <citation type="submission" date="2024-03" db="EMBL/GenBank/DDBJ databases">
        <title>Draft genome sequence of Pseudonocardia sp. DW16-2.</title>
        <authorList>
            <person name="Duangmal K."/>
        </authorList>
    </citation>
    <scope>NUCLEOTIDE SEQUENCE [LARGE SCALE GENOMIC DNA]</scope>
    <source>
        <strain evidence="3 4">DW16-2</strain>
    </source>
</reference>
<keyword evidence="4" id="KW-1185">Reference proteome</keyword>
<evidence type="ECO:0000313" key="4">
    <source>
        <dbReference type="Proteomes" id="UP001364211"/>
    </source>
</evidence>
<evidence type="ECO:0000256" key="1">
    <source>
        <dbReference type="SAM" id="MobiDB-lite"/>
    </source>
</evidence>
<accession>A0ABU8TCR1</accession>
<protein>
    <submittedName>
        <fullName evidence="3">Dimethylamine monooxygenase subunit DmmA family protein</fullName>
    </submittedName>
</protein>
<evidence type="ECO:0000313" key="3">
    <source>
        <dbReference type="EMBL" id="MEJ8281671.1"/>
    </source>
</evidence>
<dbReference type="NCBIfam" id="NF041259">
    <property type="entry name" value="mono_DmmA_fam"/>
    <property type="match status" value="1"/>
</dbReference>
<name>A0ABU8TCR1_9PSEU</name>
<keyword evidence="3" id="KW-0503">Monooxygenase</keyword>
<feature type="region of interest" description="Disordered" evidence="1">
    <location>
        <begin position="1"/>
        <end position="25"/>
    </location>
</feature>
<feature type="domain" description="Dimethylamine monooxygenase subunit DmmA-like C-terminal" evidence="2">
    <location>
        <begin position="129"/>
        <end position="172"/>
    </location>
</feature>
<gene>
    <name evidence="3" type="ORF">WJX68_22230</name>
</gene>
<sequence length="180" mass="18863">MPEPVRPLRRGAVTPPVHVPPEQTTVPRYPGAVAGAAGRAPHLVVVAAPAPVPPLRAGDRCARLAAGADPGALLDRELARLVTGWRILVVGTEARAQEVRAAALARGARDDELVLTPTDLADTARDRIVSCGHCHHRFTARADPGDALGCPGCGLVVHLAAHFSRRLAAWLGAPTPERAR</sequence>
<proteinExistence type="predicted"/>
<comment type="caution">
    <text evidence="3">The sequence shown here is derived from an EMBL/GenBank/DDBJ whole genome shotgun (WGS) entry which is preliminary data.</text>
</comment>
<evidence type="ECO:0000259" key="2">
    <source>
        <dbReference type="Pfam" id="PF22289"/>
    </source>
</evidence>
<dbReference type="InterPro" id="IPR048037">
    <property type="entry name" value="DmmA-like_C"/>
</dbReference>
<keyword evidence="3" id="KW-0560">Oxidoreductase</keyword>
<dbReference type="EMBL" id="JBBJUP010000022">
    <property type="protein sequence ID" value="MEJ8281671.1"/>
    <property type="molecule type" value="Genomic_DNA"/>
</dbReference>
<dbReference type="Pfam" id="PF22289">
    <property type="entry name" value="DmmA-like_C"/>
    <property type="match status" value="1"/>
</dbReference>
<dbReference type="GO" id="GO:0004497">
    <property type="term" value="F:monooxygenase activity"/>
    <property type="evidence" value="ECO:0007669"/>
    <property type="project" value="UniProtKB-KW"/>
</dbReference>
<dbReference type="Proteomes" id="UP001364211">
    <property type="component" value="Unassembled WGS sequence"/>
</dbReference>